<dbReference type="EMBL" id="GG662655">
    <property type="protein sequence ID" value="EWS73826.1"/>
    <property type="molecule type" value="Genomic_DNA"/>
</dbReference>
<dbReference type="GeneID" id="24440520"/>
<reference evidence="3" key="1">
    <citation type="journal article" date="2006" name="PLoS Biol.">
        <title>Macronuclear genome sequence of the ciliate Tetrahymena thermophila, a model eukaryote.</title>
        <authorList>
            <person name="Eisen J.A."/>
            <person name="Coyne R.S."/>
            <person name="Wu M."/>
            <person name="Wu D."/>
            <person name="Thiagarajan M."/>
            <person name="Wortman J.R."/>
            <person name="Badger J.H."/>
            <person name="Ren Q."/>
            <person name="Amedeo P."/>
            <person name="Jones K.M."/>
            <person name="Tallon L.J."/>
            <person name="Delcher A.L."/>
            <person name="Salzberg S.L."/>
            <person name="Silva J.C."/>
            <person name="Haas B.J."/>
            <person name="Majoros W.H."/>
            <person name="Farzad M."/>
            <person name="Carlton J.M."/>
            <person name="Smith R.K. Jr."/>
            <person name="Garg J."/>
            <person name="Pearlman R.E."/>
            <person name="Karrer K.M."/>
            <person name="Sun L."/>
            <person name="Manning G."/>
            <person name="Elde N.C."/>
            <person name="Turkewitz A.P."/>
            <person name="Asai D.J."/>
            <person name="Wilkes D.E."/>
            <person name="Wang Y."/>
            <person name="Cai H."/>
            <person name="Collins K."/>
            <person name="Stewart B.A."/>
            <person name="Lee S.R."/>
            <person name="Wilamowska K."/>
            <person name="Weinberg Z."/>
            <person name="Ruzzo W.L."/>
            <person name="Wloga D."/>
            <person name="Gaertig J."/>
            <person name="Frankel J."/>
            <person name="Tsao C.-C."/>
            <person name="Gorovsky M.A."/>
            <person name="Keeling P.J."/>
            <person name="Waller R.F."/>
            <person name="Patron N.J."/>
            <person name="Cherry J.M."/>
            <person name="Stover N.A."/>
            <person name="Krieger C.J."/>
            <person name="del Toro C."/>
            <person name="Ryder H.F."/>
            <person name="Williamson S.C."/>
            <person name="Barbeau R.A."/>
            <person name="Hamilton E.P."/>
            <person name="Orias E."/>
        </authorList>
    </citation>
    <scope>NUCLEOTIDE SEQUENCE [LARGE SCALE GENOMIC DNA]</scope>
    <source>
        <strain evidence="3">SB210</strain>
    </source>
</reference>
<sequence>MMSGKILVQQISLSSLINLIIYNFSCQNLFLLSNQVRKIDRQIQTNKQRQQSNQLSLYQLRQINIQPNNFEEKRFNILQ</sequence>
<dbReference type="Proteomes" id="UP000009168">
    <property type="component" value="Unassembled WGS sequence"/>
</dbReference>
<feature type="transmembrane region" description="Helical" evidence="1">
    <location>
        <begin position="6"/>
        <end position="32"/>
    </location>
</feature>
<organism evidence="2 3">
    <name type="scientific">Tetrahymena thermophila (strain SB210)</name>
    <dbReference type="NCBI Taxonomy" id="312017"/>
    <lineage>
        <taxon>Eukaryota</taxon>
        <taxon>Sar</taxon>
        <taxon>Alveolata</taxon>
        <taxon>Ciliophora</taxon>
        <taxon>Intramacronucleata</taxon>
        <taxon>Oligohymenophorea</taxon>
        <taxon>Hymenostomatida</taxon>
        <taxon>Tetrahymenina</taxon>
        <taxon>Tetrahymenidae</taxon>
        <taxon>Tetrahymena</taxon>
    </lineage>
</organism>
<evidence type="ECO:0000313" key="2">
    <source>
        <dbReference type="EMBL" id="EWS73826.1"/>
    </source>
</evidence>
<keyword evidence="1 2" id="KW-0812">Transmembrane</keyword>
<evidence type="ECO:0000256" key="1">
    <source>
        <dbReference type="SAM" id="Phobius"/>
    </source>
</evidence>
<proteinExistence type="predicted"/>
<dbReference type="AlphaFoldDB" id="W7XHI2"/>
<accession>W7XHI2</accession>
<protein>
    <submittedName>
        <fullName evidence="2">Transmembrane protein, putative</fullName>
    </submittedName>
</protein>
<gene>
    <name evidence="2" type="ORF">TTHERM_000753609</name>
</gene>
<dbReference type="KEGG" id="tet:TTHERM_000753609"/>
<keyword evidence="1" id="KW-1133">Transmembrane helix</keyword>
<keyword evidence="1" id="KW-0472">Membrane</keyword>
<keyword evidence="3" id="KW-1185">Reference proteome</keyword>
<name>W7XHI2_TETTS</name>
<evidence type="ECO:0000313" key="3">
    <source>
        <dbReference type="Proteomes" id="UP000009168"/>
    </source>
</evidence>
<dbReference type="RefSeq" id="XP_012653649.1">
    <property type="nucleotide sequence ID" value="XM_012798195.1"/>
</dbReference>
<dbReference type="InParanoid" id="W7XHI2"/>